<dbReference type="AlphaFoldDB" id="A0A915YVU7"/>
<evidence type="ECO:0000313" key="2">
    <source>
        <dbReference type="Proteomes" id="UP000684084"/>
    </source>
</evidence>
<reference evidence="1" key="1">
    <citation type="submission" date="2020-05" db="EMBL/GenBank/DDBJ databases">
        <authorList>
            <person name="Rincon C."/>
            <person name="Sanders R I."/>
            <person name="Robbins C."/>
            <person name="Chaturvedi A."/>
        </authorList>
    </citation>
    <scope>NUCLEOTIDE SEQUENCE</scope>
    <source>
        <strain evidence="1">CHB12</strain>
    </source>
</reference>
<organism evidence="1 2">
    <name type="scientific">Rhizophagus irregularis</name>
    <dbReference type="NCBI Taxonomy" id="588596"/>
    <lineage>
        <taxon>Eukaryota</taxon>
        <taxon>Fungi</taxon>
        <taxon>Fungi incertae sedis</taxon>
        <taxon>Mucoromycota</taxon>
        <taxon>Glomeromycotina</taxon>
        <taxon>Glomeromycetes</taxon>
        <taxon>Glomerales</taxon>
        <taxon>Glomeraceae</taxon>
        <taxon>Rhizophagus</taxon>
    </lineage>
</organism>
<accession>A0A915YVU7</accession>
<dbReference type="OrthoDB" id="10547431at2759"/>
<evidence type="ECO:0000313" key="1">
    <source>
        <dbReference type="EMBL" id="CAB5343270.1"/>
    </source>
</evidence>
<proteinExistence type="predicted"/>
<sequence>MIFEKYTSPDGGPQSTPHFIPFLRCFDETKEDICTYHEHCLKFYRQQEIINKFDVDKKHSLHNRQPVLIENWICQVVYNTFDATTLHSLKCAALQARRDNLPLMETYHGHLDLSWIDTAHATIITVSHLYNEKNLPKLLERQPRDKYQTRLPIFSTPASTTLTETIQPRI</sequence>
<dbReference type="Proteomes" id="UP000684084">
    <property type="component" value="Unassembled WGS sequence"/>
</dbReference>
<name>A0A915YVU7_9GLOM</name>
<dbReference type="EMBL" id="CAGKOT010000005">
    <property type="protein sequence ID" value="CAB5343270.1"/>
    <property type="molecule type" value="Genomic_DNA"/>
</dbReference>
<gene>
    <name evidence="1" type="ORF">CHRIB12_LOCUS3835</name>
</gene>
<protein>
    <submittedName>
        <fullName evidence="1">Uncharacterized protein</fullName>
    </submittedName>
</protein>
<dbReference type="VEuPathDB" id="FungiDB:RhiirFUN_024476"/>
<comment type="caution">
    <text evidence="1">The sequence shown here is derived from an EMBL/GenBank/DDBJ whole genome shotgun (WGS) entry which is preliminary data.</text>
</comment>